<protein>
    <submittedName>
        <fullName evidence="1">Uncharacterized protein</fullName>
    </submittedName>
</protein>
<reference evidence="1 2" key="1">
    <citation type="submission" date="2016-07" db="EMBL/GenBank/DDBJ databases">
        <title>Draft genome of Streptomyces diastatochromogenes.</title>
        <authorList>
            <person name="Podduturi R."/>
            <person name="Lukassen M.B."/>
            <person name="Clausen N."/>
            <person name="Nielsen J.L."/>
            <person name="Jorgensen N.O."/>
        </authorList>
    </citation>
    <scope>NUCLEOTIDE SEQUENCE [LARGE SCALE GENOMIC DNA]</scope>
    <source>
        <strain evidence="1 2">DSM 40608</strain>
    </source>
</reference>
<evidence type="ECO:0000313" key="1">
    <source>
        <dbReference type="EMBL" id="OXY94279.1"/>
    </source>
</evidence>
<evidence type="ECO:0000313" key="2">
    <source>
        <dbReference type="Proteomes" id="UP000215483"/>
    </source>
</evidence>
<dbReference type="Proteomes" id="UP000215483">
    <property type="component" value="Unassembled WGS sequence"/>
</dbReference>
<keyword evidence="2" id="KW-1185">Reference proteome</keyword>
<dbReference type="AlphaFoldDB" id="A0A233SFF8"/>
<sequence length="70" mass="7820">MMSQVLVLTHEVDHLFGCLHTARHPKSFALLFQYSFFHLSNSGRSIPLGILVPTAQLFRRFGVIAVVGIP</sequence>
<comment type="caution">
    <text evidence="1">The sequence shown here is derived from an EMBL/GenBank/DDBJ whole genome shotgun (WGS) entry which is preliminary data.</text>
</comment>
<accession>A0A233SFF8</accession>
<proteinExistence type="predicted"/>
<name>A0A233SFF8_STRDA</name>
<dbReference type="EMBL" id="MCGQ01000016">
    <property type="protein sequence ID" value="OXY94279.1"/>
    <property type="molecule type" value="Genomic_DNA"/>
</dbReference>
<gene>
    <name evidence="1" type="ORF">BEK98_20690</name>
</gene>
<organism evidence="1 2">
    <name type="scientific">Streptomyces diastatochromogenes</name>
    <dbReference type="NCBI Taxonomy" id="42236"/>
    <lineage>
        <taxon>Bacteria</taxon>
        <taxon>Bacillati</taxon>
        <taxon>Actinomycetota</taxon>
        <taxon>Actinomycetes</taxon>
        <taxon>Kitasatosporales</taxon>
        <taxon>Streptomycetaceae</taxon>
        <taxon>Streptomyces</taxon>
    </lineage>
</organism>